<name>A0ABT8P417_9BURK</name>
<evidence type="ECO:0000313" key="3">
    <source>
        <dbReference type="Proteomes" id="UP001171606"/>
    </source>
</evidence>
<comment type="caution">
    <text evidence="2">The sequence shown here is derived from an EMBL/GenBank/DDBJ whole genome shotgun (WGS) entry which is preliminary data.</text>
</comment>
<dbReference type="Pfam" id="PF01425">
    <property type="entry name" value="Amidase"/>
    <property type="match status" value="1"/>
</dbReference>
<dbReference type="Proteomes" id="UP001171606">
    <property type="component" value="Unassembled WGS sequence"/>
</dbReference>
<sequence length="457" mass="48018">MTNDPGDAEMNAAEFQHGPAVERACVDRLRACLAQADAYRDDIETAWLARRDAAAMADAHACDASRRAGAAGMPLAGVVLTVKACFDCAGWITHAGSRVLADAPPAAVDATAVSALRRAGAVLVAQTAMTEFAYGALGVNRAYGTPTTPLDARRERVAGGSSSGAAVSVALGAADLSLGSDTSGSARIPAAFCGVTGFKPSRGRYPDGGMQSLSTRFDVPGLLAATVDPCRRADAVLCGRDERRPSRTPVRVRDLDFVVPEPFATDDLDPVVARAFDAWLSRLAAHGARIRRQRLDCVAEAGAVARAGGIIAAEAFMLHRARLATAANRYDPLVGPRIAAGEQVRAHDYAAALLRLAAMADTYDAELGDADAVLTPTVPMLPPRMTDLADETAYLEQNGRAFRLTEFANRLDLPSISLPGDLHDRRPVGLLITGRRGRDARLLDIAAAVERALADSA</sequence>
<proteinExistence type="predicted"/>
<keyword evidence="3" id="KW-1185">Reference proteome</keyword>
<dbReference type="InterPro" id="IPR000120">
    <property type="entry name" value="Amidase"/>
</dbReference>
<evidence type="ECO:0000313" key="2">
    <source>
        <dbReference type="EMBL" id="MDN7929820.1"/>
    </source>
</evidence>
<accession>A0ABT8P417</accession>
<feature type="domain" description="Amidase" evidence="1">
    <location>
        <begin position="29"/>
        <end position="443"/>
    </location>
</feature>
<protein>
    <submittedName>
        <fullName evidence="2">Amidase family protein</fullName>
    </submittedName>
</protein>
<dbReference type="EMBL" id="JAUJSQ010000001">
    <property type="protein sequence ID" value="MDN7929820.1"/>
    <property type="molecule type" value="Genomic_DNA"/>
</dbReference>
<dbReference type="PANTHER" id="PTHR11895:SF176">
    <property type="entry name" value="AMIDASE AMID-RELATED"/>
    <property type="match status" value="1"/>
</dbReference>
<dbReference type="PANTHER" id="PTHR11895">
    <property type="entry name" value="TRANSAMIDASE"/>
    <property type="match status" value="1"/>
</dbReference>
<evidence type="ECO:0000259" key="1">
    <source>
        <dbReference type="Pfam" id="PF01425"/>
    </source>
</evidence>
<reference evidence="2" key="1">
    <citation type="submission" date="2023-07" db="EMBL/GenBank/DDBJ databases">
        <title>A collection of bacterial strains from the Burkholderia cepacia Research Laboratory and Repository.</title>
        <authorList>
            <person name="Lipuma J."/>
            <person name="Spilker T."/>
            <person name="Caverly L."/>
        </authorList>
    </citation>
    <scope>NUCLEOTIDE SEQUENCE</scope>
    <source>
        <strain evidence="2">AU42020</strain>
    </source>
</reference>
<dbReference type="InterPro" id="IPR036928">
    <property type="entry name" value="AS_sf"/>
</dbReference>
<dbReference type="InterPro" id="IPR023631">
    <property type="entry name" value="Amidase_dom"/>
</dbReference>
<organism evidence="2 3">
    <name type="scientific">Burkholderia metallica</name>
    <dbReference type="NCBI Taxonomy" id="488729"/>
    <lineage>
        <taxon>Bacteria</taxon>
        <taxon>Pseudomonadati</taxon>
        <taxon>Pseudomonadota</taxon>
        <taxon>Betaproteobacteria</taxon>
        <taxon>Burkholderiales</taxon>
        <taxon>Burkholderiaceae</taxon>
        <taxon>Burkholderia</taxon>
        <taxon>Burkholderia cepacia complex</taxon>
    </lineage>
</organism>
<gene>
    <name evidence="2" type="ORF">QZM52_00805</name>
</gene>
<dbReference type="Gene3D" id="3.90.1300.10">
    <property type="entry name" value="Amidase signature (AS) domain"/>
    <property type="match status" value="1"/>
</dbReference>
<dbReference type="SUPFAM" id="SSF75304">
    <property type="entry name" value="Amidase signature (AS) enzymes"/>
    <property type="match status" value="1"/>
</dbReference>